<gene>
    <name evidence="2" type="ordered locus">Ping_1377</name>
</gene>
<dbReference type="HOGENOM" id="CLU_1954968_0_0_6"/>
<reference evidence="2 3" key="1">
    <citation type="submission" date="2007-01" db="EMBL/GenBank/DDBJ databases">
        <title>Complete sequence of Psychromonas ingrahamii 37.</title>
        <authorList>
            <consortium name="US DOE Joint Genome Institute"/>
            <person name="Copeland A."/>
            <person name="Lucas S."/>
            <person name="Lapidus A."/>
            <person name="Barry K."/>
            <person name="Detter J.C."/>
            <person name="Glavina del Rio T."/>
            <person name="Hammon N."/>
            <person name="Israni S."/>
            <person name="Dalin E."/>
            <person name="Tice H."/>
            <person name="Pitluck S."/>
            <person name="Thompson L.S."/>
            <person name="Brettin T."/>
            <person name="Bruce D."/>
            <person name="Han C."/>
            <person name="Tapia R."/>
            <person name="Schmutz J."/>
            <person name="Larimer F."/>
            <person name="Land M."/>
            <person name="Hauser L."/>
            <person name="Kyrpides N."/>
            <person name="Ivanova N."/>
            <person name="Staley J."/>
            <person name="Richardson P."/>
        </authorList>
    </citation>
    <scope>NUCLEOTIDE SEQUENCE [LARGE SCALE GENOMIC DNA]</scope>
    <source>
        <strain evidence="2 3">37</strain>
    </source>
</reference>
<proteinExistence type="predicted"/>
<dbReference type="AlphaFoldDB" id="A1SUN2"/>
<protein>
    <submittedName>
        <fullName evidence="2">Putative membrane protein, suppressor for copper-sensitivity A</fullName>
    </submittedName>
</protein>
<evidence type="ECO:0000256" key="1">
    <source>
        <dbReference type="SAM" id="Phobius"/>
    </source>
</evidence>
<name>A1SUN2_PSYIN</name>
<keyword evidence="3" id="KW-1185">Reference proteome</keyword>
<keyword evidence="1" id="KW-0812">Transmembrane</keyword>
<organism evidence="2 3">
    <name type="scientific">Psychromonas ingrahamii (strain DSM 17664 / CCUG 51855 / 37)</name>
    <dbReference type="NCBI Taxonomy" id="357804"/>
    <lineage>
        <taxon>Bacteria</taxon>
        <taxon>Pseudomonadati</taxon>
        <taxon>Pseudomonadota</taxon>
        <taxon>Gammaproteobacteria</taxon>
        <taxon>Alteromonadales</taxon>
        <taxon>Psychromonadaceae</taxon>
        <taxon>Psychromonas</taxon>
    </lineage>
</organism>
<accession>A1SUN2</accession>
<feature type="transmembrane region" description="Helical" evidence="1">
    <location>
        <begin position="69"/>
        <end position="95"/>
    </location>
</feature>
<evidence type="ECO:0000313" key="2">
    <source>
        <dbReference type="EMBL" id="ABM03197.1"/>
    </source>
</evidence>
<keyword evidence="1" id="KW-0472">Membrane</keyword>
<evidence type="ECO:0000313" key="3">
    <source>
        <dbReference type="Proteomes" id="UP000000639"/>
    </source>
</evidence>
<sequence>MRFSRLQYKPQTLASWSLLLVALVLLVCISQNLGRSSLSPLTPHVDMTEQVASDTQDNTRSECSSSEHLINIFALNLEVVIPLFVLALVIAAIIFQQSRTPQPLTEPIRYYGVRRHLVFCTFQE</sequence>
<dbReference type="eggNOG" id="ENOG50342U2">
    <property type="taxonomic scope" value="Bacteria"/>
</dbReference>
<dbReference type="KEGG" id="pin:Ping_1377"/>
<dbReference type="Proteomes" id="UP000000639">
    <property type="component" value="Chromosome"/>
</dbReference>
<keyword evidence="1" id="KW-1133">Transmembrane helix</keyword>
<dbReference type="EMBL" id="CP000510">
    <property type="protein sequence ID" value="ABM03197.1"/>
    <property type="molecule type" value="Genomic_DNA"/>
</dbReference>